<dbReference type="EMBL" id="CP064795">
    <property type="protein sequence ID" value="QPG05611.1"/>
    <property type="molecule type" value="Genomic_DNA"/>
</dbReference>
<dbReference type="AlphaFoldDB" id="A0A7S9HDI7"/>
<evidence type="ECO:0000313" key="2">
    <source>
        <dbReference type="Proteomes" id="UP000595095"/>
    </source>
</evidence>
<keyword evidence="2" id="KW-1185">Reference proteome</keyword>
<proteinExistence type="predicted"/>
<dbReference type="KEGG" id="smaa:IT774_16255"/>
<reference evidence="1 2" key="1">
    <citation type="submission" date="2020-11" db="EMBL/GenBank/DDBJ databases">
        <title>Complete genome sequence for Salinimonas sp. strain G2-b.</title>
        <authorList>
            <person name="Park S.-J."/>
        </authorList>
    </citation>
    <scope>NUCLEOTIDE SEQUENCE [LARGE SCALE GENOMIC DNA]</scope>
    <source>
        <strain evidence="1 2">G2-b</strain>
    </source>
</reference>
<evidence type="ECO:0000313" key="1">
    <source>
        <dbReference type="EMBL" id="QPG05611.1"/>
    </source>
</evidence>
<accession>A0A7S9HDI7</accession>
<protein>
    <submittedName>
        <fullName evidence="1">Uncharacterized protein</fullName>
    </submittedName>
</protein>
<sequence length="181" mass="20134">MFKQNKNKHLTMLAVAAVFVLPVLLAKLALDNQWFNQGATNKGQLIQPVVDYSSYLQDQPSKWRLVYHLPAHCDSTCENAIYSIQQVWLALGRATDRAQPTILYSAASDASKIEQLQQQPNLEVVASASLPENESNTVLVVDTMNNAMLRYAIPASREQAILGSRDILADVRKLLKLSRIG</sequence>
<gene>
    <name evidence="1" type="ORF">IT774_16255</name>
</gene>
<organism evidence="1 2">
    <name type="scientific">Salinimonas marina</name>
    <dbReference type="NCBI Taxonomy" id="2785918"/>
    <lineage>
        <taxon>Bacteria</taxon>
        <taxon>Pseudomonadati</taxon>
        <taxon>Pseudomonadota</taxon>
        <taxon>Gammaproteobacteria</taxon>
        <taxon>Alteromonadales</taxon>
        <taxon>Alteromonadaceae</taxon>
        <taxon>Alteromonas/Salinimonas group</taxon>
        <taxon>Salinimonas</taxon>
    </lineage>
</organism>
<dbReference type="RefSeq" id="WP_195810697.1">
    <property type="nucleotide sequence ID" value="NZ_CP064795.1"/>
</dbReference>
<name>A0A7S9HDI7_9ALTE</name>
<dbReference type="Proteomes" id="UP000595095">
    <property type="component" value="Chromosome"/>
</dbReference>